<evidence type="ECO:0000313" key="2">
    <source>
        <dbReference type="Proteomes" id="UP000224567"/>
    </source>
</evidence>
<keyword evidence="2" id="KW-1185">Reference proteome</keyword>
<gene>
    <name evidence="1" type="ORF">CQW23_06200</name>
</gene>
<reference evidence="2" key="2">
    <citation type="journal article" date="2017" name="J. Anim. Genet.">
        <title>Multiple reference genome sequences of hot pepper reveal the massive evolution of plant disease resistance genes by retroduplication.</title>
        <authorList>
            <person name="Kim S."/>
            <person name="Park J."/>
            <person name="Yeom S.-I."/>
            <person name="Kim Y.-M."/>
            <person name="Seo E."/>
            <person name="Kim K.-T."/>
            <person name="Kim M.-S."/>
            <person name="Lee J.M."/>
            <person name="Cheong K."/>
            <person name="Shin H.-S."/>
            <person name="Kim S.-B."/>
            <person name="Han K."/>
            <person name="Lee J."/>
            <person name="Park M."/>
            <person name="Lee H.-A."/>
            <person name="Lee H.-Y."/>
            <person name="Lee Y."/>
            <person name="Oh S."/>
            <person name="Lee J.H."/>
            <person name="Choi E."/>
            <person name="Choi E."/>
            <person name="Lee S.E."/>
            <person name="Jeon J."/>
            <person name="Kim H."/>
            <person name="Choi G."/>
            <person name="Song H."/>
            <person name="Lee J."/>
            <person name="Lee S.-C."/>
            <person name="Kwon J.-K."/>
            <person name="Lee H.-Y."/>
            <person name="Koo N."/>
            <person name="Hong Y."/>
            <person name="Kim R.W."/>
            <person name="Kang W.-H."/>
            <person name="Huh J.H."/>
            <person name="Kang B.-C."/>
            <person name="Yang T.-J."/>
            <person name="Lee Y.-H."/>
            <person name="Bennetzen J.L."/>
            <person name="Choi D."/>
        </authorList>
    </citation>
    <scope>NUCLEOTIDE SEQUENCE [LARGE SCALE GENOMIC DNA]</scope>
    <source>
        <strain evidence="2">cv. PBC81</strain>
    </source>
</reference>
<dbReference type="STRING" id="33114.A0A2G2X2M1"/>
<accession>A0A2G2X2M1</accession>
<organism evidence="1 2">
    <name type="scientific">Capsicum baccatum</name>
    <name type="common">Peruvian pepper</name>
    <dbReference type="NCBI Taxonomy" id="33114"/>
    <lineage>
        <taxon>Eukaryota</taxon>
        <taxon>Viridiplantae</taxon>
        <taxon>Streptophyta</taxon>
        <taxon>Embryophyta</taxon>
        <taxon>Tracheophyta</taxon>
        <taxon>Spermatophyta</taxon>
        <taxon>Magnoliopsida</taxon>
        <taxon>eudicotyledons</taxon>
        <taxon>Gunneridae</taxon>
        <taxon>Pentapetalae</taxon>
        <taxon>asterids</taxon>
        <taxon>lamiids</taxon>
        <taxon>Solanales</taxon>
        <taxon>Solanaceae</taxon>
        <taxon>Solanoideae</taxon>
        <taxon>Capsiceae</taxon>
        <taxon>Capsicum</taxon>
    </lineage>
</organism>
<proteinExistence type="predicted"/>
<dbReference type="EMBL" id="MLFT02000003">
    <property type="protein sequence ID" value="PHT51738.1"/>
    <property type="molecule type" value="Genomic_DNA"/>
</dbReference>
<name>A0A2G2X2M1_CAPBA</name>
<dbReference type="OrthoDB" id="771316at2759"/>
<dbReference type="AlphaFoldDB" id="A0A2G2X2M1"/>
<sequence length="163" mass="18057">MSPPRAMRKRADTLAVAGSRLPDCSHACGSCKPCRLVMVSFVCSSLEEAETCPVAYKFKPSKPQKSQNEELQHSEAFSCLLTTSFMVIFDSGIFFVQYNANSIMEIMEISLLEVNCSSSRKRLASITSMIVLGNARLIHYLKPRFSLTISHLLAFSLSKPPSI</sequence>
<comment type="caution">
    <text evidence="1">The sequence shown here is derived from an EMBL/GenBank/DDBJ whole genome shotgun (WGS) entry which is preliminary data.</text>
</comment>
<evidence type="ECO:0000313" key="1">
    <source>
        <dbReference type="EMBL" id="PHT51738.1"/>
    </source>
</evidence>
<dbReference type="Proteomes" id="UP000224567">
    <property type="component" value="Unassembled WGS sequence"/>
</dbReference>
<dbReference type="Pfam" id="PF17181">
    <property type="entry name" value="EPF"/>
    <property type="match status" value="1"/>
</dbReference>
<protein>
    <submittedName>
        <fullName evidence="1">Protein EPIDERMAL PATTERNING FACTOR 1</fullName>
    </submittedName>
</protein>
<reference evidence="1 2" key="1">
    <citation type="journal article" date="2017" name="Genome Biol.">
        <title>New reference genome sequences of hot pepper reveal the massive evolution of plant disease-resistance genes by retroduplication.</title>
        <authorList>
            <person name="Kim S."/>
            <person name="Park J."/>
            <person name="Yeom S.I."/>
            <person name="Kim Y.M."/>
            <person name="Seo E."/>
            <person name="Kim K.T."/>
            <person name="Kim M.S."/>
            <person name="Lee J.M."/>
            <person name="Cheong K."/>
            <person name="Shin H.S."/>
            <person name="Kim S.B."/>
            <person name="Han K."/>
            <person name="Lee J."/>
            <person name="Park M."/>
            <person name="Lee H.A."/>
            <person name="Lee H.Y."/>
            <person name="Lee Y."/>
            <person name="Oh S."/>
            <person name="Lee J.H."/>
            <person name="Choi E."/>
            <person name="Choi E."/>
            <person name="Lee S.E."/>
            <person name="Jeon J."/>
            <person name="Kim H."/>
            <person name="Choi G."/>
            <person name="Song H."/>
            <person name="Lee J."/>
            <person name="Lee S.C."/>
            <person name="Kwon J.K."/>
            <person name="Lee H.Y."/>
            <person name="Koo N."/>
            <person name="Hong Y."/>
            <person name="Kim R.W."/>
            <person name="Kang W.H."/>
            <person name="Huh J.H."/>
            <person name="Kang B.C."/>
            <person name="Yang T.J."/>
            <person name="Lee Y.H."/>
            <person name="Bennetzen J.L."/>
            <person name="Choi D."/>
        </authorList>
    </citation>
    <scope>NUCLEOTIDE SEQUENCE [LARGE SCALE GENOMIC DNA]</scope>
    <source>
        <strain evidence="2">cv. PBC81</strain>
    </source>
</reference>